<comment type="caution">
    <text evidence="20">The sequence shown here is derived from an EMBL/GenBank/DDBJ whole genome shotgun (WGS) entry which is preliminary data.</text>
</comment>
<gene>
    <name evidence="20" type="ORF">ROHU_018413</name>
</gene>
<evidence type="ECO:0000256" key="15">
    <source>
        <dbReference type="ARBA" id="ARBA00048118"/>
    </source>
</evidence>
<comment type="subunit">
    <text evidence="12">Monomeric.</text>
</comment>
<dbReference type="EMBL" id="QBIY01011785">
    <property type="protein sequence ID" value="RXN29465.1"/>
    <property type="molecule type" value="Genomic_DNA"/>
</dbReference>
<feature type="compositionally biased region" description="Polar residues" evidence="18">
    <location>
        <begin position="17"/>
        <end position="26"/>
    </location>
</feature>
<dbReference type="Gene3D" id="6.10.140.2100">
    <property type="match status" value="1"/>
</dbReference>
<dbReference type="PANTHER" id="PTHR47132">
    <property type="entry name" value="MYOGLOBIN"/>
    <property type="match status" value="1"/>
</dbReference>
<dbReference type="STRING" id="84645.A0A498NEZ2"/>
<evidence type="ECO:0000256" key="7">
    <source>
        <dbReference type="ARBA" id="ARBA00022723"/>
    </source>
</evidence>
<protein>
    <recommendedName>
        <fullName evidence="2">Myoglobin</fullName>
    </recommendedName>
    <alternativeName>
        <fullName evidence="13">Nitrite reductase MB</fullName>
    </alternativeName>
    <alternativeName>
        <fullName evidence="14">Pseudoperoxidase MB</fullName>
    </alternativeName>
</protein>
<evidence type="ECO:0000256" key="1">
    <source>
        <dbReference type="ARBA" id="ARBA00008705"/>
    </source>
</evidence>
<dbReference type="Pfam" id="PF00042">
    <property type="entry name" value="Globin"/>
    <property type="match status" value="1"/>
</dbReference>
<evidence type="ECO:0000256" key="2">
    <source>
        <dbReference type="ARBA" id="ARBA00019044"/>
    </source>
</evidence>
<keyword evidence="9" id="KW-0408">Iron</keyword>
<dbReference type="GO" id="GO:0046872">
    <property type="term" value="F:metal ion binding"/>
    <property type="evidence" value="ECO:0007669"/>
    <property type="project" value="UniProtKB-KW"/>
</dbReference>
<sequence length="177" mass="20077">MTEQDGSKHDRIRRQNKTTVRTTVRMTEQDNSKHDRTGRQNKTTMMSDCYIALECWEAVELDYAGYGGKVLARLFKKHQNTQMHFPNLVGIPEYDLEGNGKVSAHGAAVLKELGRLLRGAKNATALIELLGRHPCAVKILKLFIAVLVEVMTEKGHPRYKLRAFERVMVDIIANIDD</sequence>
<reference evidence="20 21" key="1">
    <citation type="submission" date="2018-03" db="EMBL/GenBank/DDBJ databases">
        <title>Draft genome sequence of Rohu Carp (Labeo rohita).</title>
        <authorList>
            <person name="Das P."/>
            <person name="Kushwaha B."/>
            <person name="Joshi C.G."/>
            <person name="Kumar D."/>
            <person name="Nagpure N.S."/>
            <person name="Sahoo L."/>
            <person name="Das S.P."/>
            <person name="Bit A."/>
            <person name="Patnaik S."/>
            <person name="Meher P.K."/>
            <person name="Jayasankar P."/>
            <person name="Koringa P.G."/>
            <person name="Patel N.V."/>
            <person name="Hinsu A.T."/>
            <person name="Kumar R."/>
            <person name="Pandey M."/>
            <person name="Agarwal S."/>
            <person name="Srivastava S."/>
            <person name="Singh M."/>
            <person name="Iquebal M.A."/>
            <person name="Jaiswal S."/>
            <person name="Angadi U.B."/>
            <person name="Kumar N."/>
            <person name="Raza M."/>
            <person name="Shah T.M."/>
            <person name="Rai A."/>
            <person name="Jena J.K."/>
        </authorList>
    </citation>
    <scope>NUCLEOTIDE SEQUENCE [LARGE SCALE GENOMIC DNA]</scope>
    <source>
        <strain evidence="20">DASCIFA01</strain>
        <tissue evidence="20">Testis</tissue>
    </source>
</reference>
<evidence type="ECO:0000256" key="16">
    <source>
        <dbReference type="ARBA" id="ARBA00049931"/>
    </source>
</evidence>
<comment type="catalytic activity">
    <reaction evidence="16">
        <text>H2O2 + AH2 = A + 2 H2O</text>
        <dbReference type="Rhea" id="RHEA:30275"/>
        <dbReference type="ChEBI" id="CHEBI:13193"/>
        <dbReference type="ChEBI" id="CHEBI:15377"/>
        <dbReference type="ChEBI" id="CHEBI:16240"/>
        <dbReference type="ChEBI" id="CHEBI:17499"/>
    </reaction>
</comment>
<organism evidence="20 21">
    <name type="scientific">Labeo rohita</name>
    <name type="common">Indian major carp</name>
    <name type="synonym">Cyprinus rohita</name>
    <dbReference type="NCBI Taxonomy" id="84645"/>
    <lineage>
        <taxon>Eukaryota</taxon>
        <taxon>Metazoa</taxon>
        <taxon>Chordata</taxon>
        <taxon>Craniata</taxon>
        <taxon>Vertebrata</taxon>
        <taxon>Euteleostomi</taxon>
        <taxon>Actinopterygii</taxon>
        <taxon>Neopterygii</taxon>
        <taxon>Teleostei</taxon>
        <taxon>Ostariophysi</taxon>
        <taxon>Cypriniformes</taxon>
        <taxon>Cyprinidae</taxon>
        <taxon>Labeoninae</taxon>
        <taxon>Labeonini</taxon>
        <taxon>Labeo</taxon>
    </lineage>
</organism>
<dbReference type="GO" id="GO:0019825">
    <property type="term" value="F:oxygen binding"/>
    <property type="evidence" value="ECO:0007669"/>
    <property type="project" value="InterPro"/>
</dbReference>
<evidence type="ECO:0000256" key="3">
    <source>
        <dbReference type="ARBA" id="ARBA00022448"/>
    </source>
</evidence>
<evidence type="ECO:0000256" key="10">
    <source>
        <dbReference type="ARBA" id="ARBA00023179"/>
    </source>
</evidence>
<feature type="domain" description="Globin" evidence="19">
    <location>
        <begin position="43"/>
        <end position="177"/>
    </location>
</feature>
<dbReference type="InterPro" id="IPR002335">
    <property type="entry name" value="Myoglobin"/>
</dbReference>
<dbReference type="InterPro" id="IPR000971">
    <property type="entry name" value="Globin"/>
</dbReference>
<evidence type="ECO:0000256" key="5">
    <source>
        <dbReference type="ARBA" id="ARBA00022617"/>
    </source>
</evidence>
<evidence type="ECO:0000256" key="8">
    <source>
        <dbReference type="ARBA" id="ARBA00023002"/>
    </source>
</evidence>
<evidence type="ECO:0000256" key="13">
    <source>
        <dbReference type="ARBA" id="ARBA00044552"/>
    </source>
</evidence>
<comment type="similarity">
    <text evidence="1 17">Belongs to the globin family.</text>
</comment>
<evidence type="ECO:0000256" key="18">
    <source>
        <dbReference type="SAM" id="MobiDB-lite"/>
    </source>
</evidence>
<dbReference type="PANTHER" id="PTHR47132:SF1">
    <property type="entry name" value="MYOGLOBIN"/>
    <property type="match status" value="1"/>
</dbReference>
<dbReference type="GO" id="GO:0016528">
    <property type="term" value="C:sarcoplasm"/>
    <property type="evidence" value="ECO:0007669"/>
    <property type="project" value="UniProtKB-SubCell"/>
</dbReference>
<keyword evidence="4" id="KW-0963">Cytoplasm</keyword>
<proteinExistence type="inferred from homology"/>
<evidence type="ECO:0000256" key="12">
    <source>
        <dbReference type="ARBA" id="ARBA00044514"/>
    </source>
</evidence>
<keyword evidence="3 17" id="KW-0813">Transport</keyword>
<keyword evidence="10" id="KW-0514">Muscle protein</keyword>
<name>A0A498NEZ2_LABRO</name>
<dbReference type="InterPro" id="IPR009050">
    <property type="entry name" value="Globin-like_sf"/>
</dbReference>
<evidence type="ECO:0000256" key="14">
    <source>
        <dbReference type="ARBA" id="ARBA00044553"/>
    </source>
</evidence>
<keyword evidence="7" id="KW-0479">Metal-binding</keyword>
<dbReference type="AlphaFoldDB" id="A0A498NEZ2"/>
<comment type="catalytic activity">
    <reaction evidence="15">
        <text>Fe(III)-heme b-[protein] + nitric oxide + H2O = Fe(II)-heme b-[protein] + nitrite + 2 H(+)</text>
        <dbReference type="Rhea" id="RHEA:77711"/>
        <dbReference type="Rhea" id="RHEA-COMP:18975"/>
        <dbReference type="Rhea" id="RHEA-COMP:18976"/>
        <dbReference type="ChEBI" id="CHEBI:15377"/>
        <dbReference type="ChEBI" id="CHEBI:15378"/>
        <dbReference type="ChEBI" id="CHEBI:16301"/>
        <dbReference type="ChEBI" id="CHEBI:16480"/>
        <dbReference type="ChEBI" id="CHEBI:55376"/>
        <dbReference type="ChEBI" id="CHEBI:60344"/>
    </reaction>
    <physiologicalReaction direction="right-to-left" evidence="15">
        <dbReference type="Rhea" id="RHEA:77713"/>
    </physiologicalReaction>
</comment>
<evidence type="ECO:0000256" key="9">
    <source>
        <dbReference type="ARBA" id="ARBA00023004"/>
    </source>
</evidence>
<dbReference type="PROSITE" id="PS01033">
    <property type="entry name" value="GLOBIN"/>
    <property type="match status" value="1"/>
</dbReference>
<evidence type="ECO:0000256" key="17">
    <source>
        <dbReference type="RuleBase" id="RU000356"/>
    </source>
</evidence>
<dbReference type="GO" id="GO:0016491">
    <property type="term" value="F:oxidoreductase activity"/>
    <property type="evidence" value="ECO:0007669"/>
    <property type="project" value="UniProtKB-KW"/>
</dbReference>
<evidence type="ECO:0000313" key="20">
    <source>
        <dbReference type="EMBL" id="RXN29465.1"/>
    </source>
</evidence>
<evidence type="ECO:0000313" key="21">
    <source>
        <dbReference type="Proteomes" id="UP000290572"/>
    </source>
</evidence>
<dbReference type="GO" id="GO:0005344">
    <property type="term" value="F:oxygen carrier activity"/>
    <property type="evidence" value="ECO:0007669"/>
    <property type="project" value="UniProtKB-KW"/>
</dbReference>
<dbReference type="Proteomes" id="UP000290572">
    <property type="component" value="Unassembled WGS sequence"/>
</dbReference>
<comment type="subcellular location">
    <subcellularLocation>
        <location evidence="11">Cytoplasm</location>
        <location evidence="11">Sarcoplasm</location>
    </subcellularLocation>
</comment>
<evidence type="ECO:0000256" key="6">
    <source>
        <dbReference type="ARBA" id="ARBA00022621"/>
    </source>
</evidence>
<evidence type="ECO:0000256" key="4">
    <source>
        <dbReference type="ARBA" id="ARBA00022490"/>
    </source>
</evidence>
<feature type="region of interest" description="Disordered" evidence="18">
    <location>
        <begin position="1"/>
        <end position="40"/>
    </location>
</feature>
<keyword evidence="8" id="KW-0560">Oxidoreductase</keyword>
<feature type="compositionally biased region" description="Basic and acidic residues" evidence="18">
    <location>
        <begin position="27"/>
        <end position="38"/>
    </location>
</feature>
<dbReference type="GO" id="GO:0070062">
    <property type="term" value="C:extracellular exosome"/>
    <property type="evidence" value="ECO:0007669"/>
    <property type="project" value="TreeGrafter"/>
</dbReference>
<dbReference type="SUPFAM" id="SSF46458">
    <property type="entry name" value="Globin-like"/>
    <property type="match status" value="1"/>
</dbReference>
<accession>A0A498NEZ2</accession>
<keyword evidence="21" id="KW-1185">Reference proteome</keyword>
<keyword evidence="6 17" id="KW-0561">Oxygen transport</keyword>
<keyword evidence="5 17" id="KW-0349">Heme</keyword>
<evidence type="ECO:0000256" key="11">
    <source>
        <dbReference type="ARBA" id="ARBA00044498"/>
    </source>
</evidence>
<dbReference type="GO" id="GO:0020037">
    <property type="term" value="F:heme binding"/>
    <property type="evidence" value="ECO:0007669"/>
    <property type="project" value="InterPro"/>
</dbReference>
<evidence type="ECO:0000259" key="19">
    <source>
        <dbReference type="PROSITE" id="PS01033"/>
    </source>
</evidence>